<evidence type="ECO:0000313" key="3">
    <source>
        <dbReference type="Proteomes" id="UP000594261"/>
    </source>
</evidence>
<feature type="compositionally biased region" description="Basic and acidic residues" evidence="1">
    <location>
        <begin position="175"/>
        <end position="192"/>
    </location>
</feature>
<dbReference type="Proteomes" id="UP000594261">
    <property type="component" value="Chromosome 5"/>
</dbReference>
<dbReference type="Gramene" id="QL05p052607:mrna">
    <property type="protein sequence ID" value="QL05p052607:mrna"/>
    <property type="gene ID" value="QL05p052607"/>
</dbReference>
<sequence length="266" mass="29832">MLKLGHDGKHCSKLCESQLQDRQYGEWLRARNVAKGTSEEIRGGGRWSKETLSGGDSGIRSQSSAEDVDISGQSGLGFQKFGKTCNSENREVMMKERHDGGLEAHVASYQSRWDSSENVEFELRSNTEARDGQVRTKETLVRELFRNDKEGVTNVGQTKKPNKEEVEVTSPLKTKVTEESKEKEDGEIELGKGKSGPSKGKLKKIAREIGKAHEVSMKVEELSVGQKRIENMDVLPESEGKVYKRVCEGRNVEETTVAVRQHHREQ</sequence>
<accession>A0A7N2LPV2</accession>
<dbReference type="EMBL" id="LRBV02000005">
    <property type="status" value="NOT_ANNOTATED_CDS"/>
    <property type="molecule type" value="Genomic_DNA"/>
</dbReference>
<dbReference type="AlphaFoldDB" id="A0A7N2LPV2"/>
<reference evidence="2 3" key="1">
    <citation type="journal article" date="2016" name="G3 (Bethesda)">
        <title>First Draft Assembly and Annotation of the Genome of a California Endemic Oak Quercus lobata Nee (Fagaceae).</title>
        <authorList>
            <person name="Sork V.L."/>
            <person name="Fitz-Gibbon S.T."/>
            <person name="Puiu D."/>
            <person name="Crepeau M."/>
            <person name="Gugger P.F."/>
            <person name="Sherman R."/>
            <person name="Stevens K."/>
            <person name="Langley C.H."/>
            <person name="Pellegrini M."/>
            <person name="Salzberg S.L."/>
        </authorList>
    </citation>
    <scope>NUCLEOTIDE SEQUENCE [LARGE SCALE GENOMIC DNA]</scope>
    <source>
        <strain evidence="2 3">cv. SW786</strain>
    </source>
</reference>
<organism evidence="2 3">
    <name type="scientific">Quercus lobata</name>
    <name type="common">Valley oak</name>
    <dbReference type="NCBI Taxonomy" id="97700"/>
    <lineage>
        <taxon>Eukaryota</taxon>
        <taxon>Viridiplantae</taxon>
        <taxon>Streptophyta</taxon>
        <taxon>Embryophyta</taxon>
        <taxon>Tracheophyta</taxon>
        <taxon>Spermatophyta</taxon>
        <taxon>Magnoliopsida</taxon>
        <taxon>eudicotyledons</taxon>
        <taxon>Gunneridae</taxon>
        <taxon>Pentapetalae</taxon>
        <taxon>rosids</taxon>
        <taxon>fabids</taxon>
        <taxon>Fagales</taxon>
        <taxon>Fagaceae</taxon>
        <taxon>Quercus</taxon>
    </lineage>
</organism>
<reference evidence="2" key="2">
    <citation type="submission" date="2021-01" db="UniProtKB">
        <authorList>
            <consortium name="EnsemblPlants"/>
        </authorList>
    </citation>
    <scope>IDENTIFICATION</scope>
</reference>
<name>A0A7N2LPV2_QUELO</name>
<evidence type="ECO:0000256" key="1">
    <source>
        <dbReference type="SAM" id="MobiDB-lite"/>
    </source>
</evidence>
<dbReference type="InParanoid" id="A0A7N2LPV2"/>
<dbReference type="EnsemblPlants" id="QL05p052607:mrna">
    <property type="protein sequence ID" value="QL05p052607:mrna"/>
    <property type="gene ID" value="QL05p052607"/>
</dbReference>
<keyword evidence="3" id="KW-1185">Reference proteome</keyword>
<feature type="region of interest" description="Disordered" evidence="1">
    <location>
        <begin position="35"/>
        <end position="72"/>
    </location>
</feature>
<evidence type="ECO:0000313" key="2">
    <source>
        <dbReference type="EnsemblPlants" id="QL05p052607:mrna"/>
    </source>
</evidence>
<protein>
    <submittedName>
        <fullName evidence="2">Uncharacterized protein</fullName>
    </submittedName>
</protein>
<proteinExistence type="predicted"/>
<feature type="region of interest" description="Disordered" evidence="1">
    <location>
        <begin position="153"/>
        <end position="202"/>
    </location>
</feature>
<feature type="compositionally biased region" description="Basic and acidic residues" evidence="1">
    <location>
        <begin position="37"/>
        <end position="49"/>
    </location>
</feature>